<dbReference type="Proteomes" id="UP000325313">
    <property type="component" value="Unassembled WGS sequence"/>
</dbReference>
<organism evidence="2 3">
    <name type="scientific">Puccinia graminis f. sp. tritici</name>
    <dbReference type="NCBI Taxonomy" id="56615"/>
    <lineage>
        <taxon>Eukaryota</taxon>
        <taxon>Fungi</taxon>
        <taxon>Dikarya</taxon>
        <taxon>Basidiomycota</taxon>
        <taxon>Pucciniomycotina</taxon>
        <taxon>Pucciniomycetes</taxon>
        <taxon>Pucciniales</taxon>
        <taxon>Pucciniaceae</taxon>
        <taxon>Puccinia</taxon>
    </lineage>
</organism>
<dbReference type="AlphaFoldDB" id="A0A5B0PD17"/>
<evidence type="ECO:0000313" key="3">
    <source>
        <dbReference type="Proteomes" id="UP000325313"/>
    </source>
</evidence>
<evidence type="ECO:0000313" key="2">
    <source>
        <dbReference type="EMBL" id="KAA1098622.1"/>
    </source>
</evidence>
<comment type="caution">
    <text evidence="2">The sequence shown here is derived from an EMBL/GenBank/DDBJ whole genome shotgun (WGS) entry which is preliminary data.</text>
</comment>
<name>A0A5B0PD17_PUCGR</name>
<proteinExistence type="predicted"/>
<protein>
    <submittedName>
        <fullName evidence="2">Uncharacterized protein</fullName>
    </submittedName>
</protein>
<feature type="region of interest" description="Disordered" evidence="1">
    <location>
        <begin position="30"/>
        <end position="55"/>
    </location>
</feature>
<feature type="compositionally biased region" description="Low complexity" evidence="1">
    <location>
        <begin position="37"/>
        <end position="48"/>
    </location>
</feature>
<reference evidence="2 3" key="1">
    <citation type="submission" date="2019-05" db="EMBL/GenBank/DDBJ databases">
        <title>Emergence of the Ug99 lineage of the wheat stem rust pathogen through somatic hybridization.</title>
        <authorList>
            <person name="Li F."/>
            <person name="Upadhyaya N.M."/>
            <person name="Sperschneider J."/>
            <person name="Matny O."/>
            <person name="Nguyen-Phuc H."/>
            <person name="Mago R."/>
            <person name="Raley C."/>
            <person name="Miller M.E."/>
            <person name="Silverstein K.A.T."/>
            <person name="Henningsen E."/>
            <person name="Hirsch C.D."/>
            <person name="Visser B."/>
            <person name="Pretorius Z.A."/>
            <person name="Steffenson B.J."/>
            <person name="Schwessinger B."/>
            <person name="Dodds P.N."/>
            <person name="Figueroa M."/>
        </authorList>
    </citation>
    <scope>NUCLEOTIDE SEQUENCE [LARGE SCALE GENOMIC DNA]</scope>
    <source>
        <strain evidence="2 3">Ug99</strain>
    </source>
</reference>
<evidence type="ECO:0000256" key="1">
    <source>
        <dbReference type="SAM" id="MobiDB-lite"/>
    </source>
</evidence>
<accession>A0A5B0PD17</accession>
<sequence length="55" mass="6380">MPNTNLHQQPCRLPITITISLTLFLPITIPRQRRQHQSPSRPSSPVERPVQHYVV</sequence>
<gene>
    <name evidence="2" type="ORF">PGTUg99_002466</name>
</gene>
<dbReference type="EMBL" id="VDEP01000348">
    <property type="protein sequence ID" value="KAA1098622.1"/>
    <property type="molecule type" value="Genomic_DNA"/>
</dbReference>